<protein>
    <submittedName>
        <fullName evidence="2">Uncharacterized protein</fullName>
    </submittedName>
</protein>
<organism evidence="2 3">
    <name type="scientific">Pleurodeles waltl</name>
    <name type="common">Iberian ribbed newt</name>
    <dbReference type="NCBI Taxonomy" id="8319"/>
    <lineage>
        <taxon>Eukaryota</taxon>
        <taxon>Metazoa</taxon>
        <taxon>Chordata</taxon>
        <taxon>Craniata</taxon>
        <taxon>Vertebrata</taxon>
        <taxon>Euteleostomi</taxon>
        <taxon>Amphibia</taxon>
        <taxon>Batrachia</taxon>
        <taxon>Caudata</taxon>
        <taxon>Salamandroidea</taxon>
        <taxon>Salamandridae</taxon>
        <taxon>Pleurodelinae</taxon>
        <taxon>Pleurodeles</taxon>
    </lineage>
</organism>
<feature type="compositionally biased region" description="Basic and acidic residues" evidence="1">
    <location>
        <begin position="80"/>
        <end position="90"/>
    </location>
</feature>
<sequence length="265" mass="28208">MAPKNSRNSGEKADAAGGTQAKRLNREMIPGIRSPAAAVGRTSRKTSAGVMKDSKSSIPPASFLVEDKSQTMIMGFWKEGPQENKPEHIAPHQGNTQTTLNGEPGVDSREGMHLDGASKGKNSLLTWLQAPENPEAELLEGNKDHLAPSNYKEIHTPLGENMQPGFVEQEMDNPLQVSQGEATSLLMGDAGGPRPMVQTSETGVDEIGTQKKGPNWPEDGGDKFYSLTEDSDSSNSDQSLTETGASISSKSGSFLSLAGSTVRQQ</sequence>
<feature type="compositionally biased region" description="Low complexity" evidence="1">
    <location>
        <begin position="244"/>
        <end position="265"/>
    </location>
</feature>
<reference evidence="2" key="1">
    <citation type="journal article" date="2022" name="bioRxiv">
        <title>Sequencing and chromosome-scale assembly of the giantPleurodeles waltlgenome.</title>
        <authorList>
            <person name="Brown T."/>
            <person name="Elewa A."/>
            <person name="Iarovenko S."/>
            <person name="Subramanian E."/>
            <person name="Araus A.J."/>
            <person name="Petzold A."/>
            <person name="Susuki M."/>
            <person name="Suzuki K.-i.T."/>
            <person name="Hayashi T."/>
            <person name="Toyoda A."/>
            <person name="Oliveira C."/>
            <person name="Osipova E."/>
            <person name="Leigh N.D."/>
            <person name="Simon A."/>
            <person name="Yun M.H."/>
        </authorList>
    </citation>
    <scope>NUCLEOTIDE SEQUENCE</scope>
    <source>
        <strain evidence="2">20211129_DDA</strain>
        <tissue evidence="2">Liver</tissue>
    </source>
</reference>
<accession>A0AAV7NML3</accession>
<feature type="region of interest" description="Disordered" evidence="1">
    <location>
        <begin position="80"/>
        <end position="118"/>
    </location>
</feature>
<evidence type="ECO:0000313" key="2">
    <source>
        <dbReference type="EMBL" id="KAJ1117252.1"/>
    </source>
</evidence>
<dbReference type="Proteomes" id="UP001066276">
    <property type="component" value="Chromosome 8"/>
</dbReference>
<proteinExistence type="predicted"/>
<evidence type="ECO:0000313" key="3">
    <source>
        <dbReference type="Proteomes" id="UP001066276"/>
    </source>
</evidence>
<name>A0AAV7NML3_PLEWA</name>
<gene>
    <name evidence="2" type="ORF">NDU88_005452</name>
</gene>
<feature type="region of interest" description="Disordered" evidence="1">
    <location>
        <begin position="1"/>
        <end position="62"/>
    </location>
</feature>
<feature type="compositionally biased region" description="Polar residues" evidence="1">
    <location>
        <begin position="233"/>
        <end position="243"/>
    </location>
</feature>
<dbReference type="AlphaFoldDB" id="A0AAV7NML3"/>
<feature type="region of interest" description="Disordered" evidence="1">
    <location>
        <begin position="178"/>
        <end position="265"/>
    </location>
</feature>
<comment type="caution">
    <text evidence="2">The sequence shown here is derived from an EMBL/GenBank/DDBJ whole genome shotgun (WGS) entry which is preliminary data.</text>
</comment>
<keyword evidence="3" id="KW-1185">Reference proteome</keyword>
<dbReference type="EMBL" id="JANPWB010000012">
    <property type="protein sequence ID" value="KAJ1117252.1"/>
    <property type="molecule type" value="Genomic_DNA"/>
</dbReference>
<evidence type="ECO:0000256" key="1">
    <source>
        <dbReference type="SAM" id="MobiDB-lite"/>
    </source>
</evidence>
<feature type="compositionally biased region" description="Basic and acidic residues" evidence="1">
    <location>
        <begin position="106"/>
        <end position="118"/>
    </location>
</feature>